<comment type="caution">
    <text evidence="1">The sequence shown here is derived from an EMBL/GenBank/DDBJ whole genome shotgun (WGS) entry which is preliminary data.</text>
</comment>
<sequence>MDTDLLGLHVNGGRFSEFTSSVLPPPGRPQGHVCSLLRRLFHLCSNPKAIGCRSRGRTVLSVTCLRIGWMSAKPRARFICHSVLLLLLLLSGLSSSALTAAMAADIDLDAAELCHESEEPRHAKQTRCGLIICIVLPVSTVSIQQQRVFTVWELLCTAGADECIRPLDRCGDLSSLDKLQVEWLRWAPEPPGGALTKEEDVEQDDVGDVCLLVAEICRTGNSIPNKLRRSENKLSADLCWKPHRAYHQSRYSNVAVVRYTARHLLAMLCIPRRKMSGRGVYMEQSFVTESAAAQRTSCPRRK</sequence>
<reference evidence="1" key="1">
    <citation type="submission" date="2020-03" db="EMBL/GenBank/DDBJ databases">
        <authorList>
            <person name="Weist P."/>
        </authorList>
    </citation>
    <scope>NUCLEOTIDE SEQUENCE</scope>
</reference>
<name>A0A9N7YG80_PLEPL</name>
<dbReference type="EMBL" id="CADEAL010000729">
    <property type="protein sequence ID" value="CAB1424411.1"/>
    <property type="molecule type" value="Genomic_DNA"/>
</dbReference>
<accession>A0A9N7YG80</accession>
<dbReference type="AlphaFoldDB" id="A0A9N7YG80"/>
<evidence type="ECO:0000313" key="2">
    <source>
        <dbReference type="Proteomes" id="UP001153269"/>
    </source>
</evidence>
<gene>
    <name evidence="1" type="ORF">PLEPLA_LOCUS12336</name>
</gene>
<dbReference type="Proteomes" id="UP001153269">
    <property type="component" value="Unassembled WGS sequence"/>
</dbReference>
<keyword evidence="2" id="KW-1185">Reference proteome</keyword>
<organism evidence="1 2">
    <name type="scientific">Pleuronectes platessa</name>
    <name type="common">European plaice</name>
    <dbReference type="NCBI Taxonomy" id="8262"/>
    <lineage>
        <taxon>Eukaryota</taxon>
        <taxon>Metazoa</taxon>
        <taxon>Chordata</taxon>
        <taxon>Craniata</taxon>
        <taxon>Vertebrata</taxon>
        <taxon>Euteleostomi</taxon>
        <taxon>Actinopterygii</taxon>
        <taxon>Neopterygii</taxon>
        <taxon>Teleostei</taxon>
        <taxon>Neoteleostei</taxon>
        <taxon>Acanthomorphata</taxon>
        <taxon>Carangaria</taxon>
        <taxon>Pleuronectiformes</taxon>
        <taxon>Pleuronectoidei</taxon>
        <taxon>Pleuronectidae</taxon>
        <taxon>Pleuronectes</taxon>
    </lineage>
</organism>
<protein>
    <submittedName>
        <fullName evidence="1">Uncharacterized protein</fullName>
    </submittedName>
</protein>
<evidence type="ECO:0000313" key="1">
    <source>
        <dbReference type="EMBL" id="CAB1424411.1"/>
    </source>
</evidence>
<proteinExistence type="predicted"/>